<dbReference type="PANTHER" id="PTHR30118:SF15">
    <property type="entry name" value="TRANSCRIPTIONAL REGULATORY PROTEIN"/>
    <property type="match status" value="1"/>
</dbReference>
<proteinExistence type="inferred from homology"/>
<dbReference type="InterPro" id="IPR036388">
    <property type="entry name" value="WH-like_DNA-bd_sf"/>
</dbReference>
<dbReference type="PANTHER" id="PTHR30118">
    <property type="entry name" value="HTH-TYPE TRANSCRIPTIONAL REGULATOR LEUO-RELATED"/>
    <property type="match status" value="1"/>
</dbReference>
<dbReference type="SUPFAM" id="SSF46785">
    <property type="entry name" value="Winged helix' DNA-binding domain"/>
    <property type="match status" value="1"/>
</dbReference>
<protein>
    <submittedName>
        <fullName evidence="6">LysR family transcriptional regulator</fullName>
    </submittedName>
</protein>
<dbReference type="AlphaFoldDB" id="A0A494W9M2"/>
<keyword evidence="3" id="KW-0238">DNA-binding</keyword>
<gene>
    <name evidence="6" type="ORF">SAMIE_1033690</name>
</gene>
<organism evidence="6 7">
    <name type="scientific">Sphingobium amiense</name>
    <dbReference type="NCBI Taxonomy" id="135719"/>
    <lineage>
        <taxon>Bacteria</taxon>
        <taxon>Pseudomonadati</taxon>
        <taxon>Pseudomonadota</taxon>
        <taxon>Alphaproteobacteria</taxon>
        <taxon>Sphingomonadales</taxon>
        <taxon>Sphingomonadaceae</taxon>
        <taxon>Sphingobium</taxon>
    </lineage>
</organism>
<dbReference type="InterPro" id="IPR000847">
    <property type="entry name" value="LysR_HTH_N"/>
</dbReference>
<dbReference type="Proteomes" id="UP000279959">
    <property type="component" value="Chromosome"/>
</dbReference>
<dbReference type="Gene3D" id="1.10.10.10">
    <property type="entry name" value="Winged helix-like DNA-binding domain superfamily/Winged helix DNA-binding domain"/>
    <property type="match status" value="1"/>
</dbReference>
<evidence type="ECO:0000256" key="3">
    <source>
        <dbReference type="ARBA" id="ARBA00023125"/>
    </source>
</evidence>
<dbReference type="InterPro" id="IPR005119">
    <property type="entry name" value="LysR_subst-bd"/>
</dbReference>
<evidence type="ECO:0000313" key="7">
    <source>
        <dbReference type="Proteomes" id="UP000279959"/>
    </source>
</evidence>
<dbReference type="PRINTS" id="PR00039">
    <property type="entry name" value="HTHLYSR"/>
</dbReference>
<dbReference type="Pfam" id="PF03466">
    <property type="entry name" value="LysR_substrate"/>
    <property type="match status" value="1"/>
</dbReference>
<evidence type="ECO:0000256" key="1">
    <source>
        <dbReference type="ARBA" id="ARBA00009437"/>
    </source>
</evidence>
<dbReference type="InterPro" id="IPR050389">
    <property type="entry name" value="LysR-type_TF"/>
</dbReference>
<dbReference type="Gene3D" id="3.40.190.10">
    <property type="entry name" value="Periplasmic binding protein-like II"/>
    <property type="match status" value="2"/>
</dbReference>
<keyword evidence="4" id="KW-0804">Transcription</keyword>
<evidence type="ECO:0000256" key="4">
    <source>
        <dbReference type="ARBA" id="ARBA00023163"/>
    </source>
</evidence>
<dbReference type="SUPFAM" id="SSF53850">
    <property type="entry name" value="Periplasmic binding protein-like II"/>
    <property type="match status" value="1"/>
</dbReference>
<dbReference type="EMBL" id="AP018664">
    <property type="protein sequence ID" value="BBD99868.1"/>
    <property type="molecule type" value="Genomic_DNA"/>
</dbReference>
<dbReference type="PROSITE" id="PS50931">
    <property type="entry name" value="HTH_LYSR"/>
    <property type="match status" value="1"/>
</dbReference>
<accession>A0A494W9M2</accession>
<keyword evidence="2" id="KW-0805">Transcription regulation</keyword>
<reference evidence="6 7" key="1">
    <citation type="submission" date="2018-05" db="EMBL/GenBank/DDBJ databases">
        <title>Complete Genome Sequence of the Nonylphenol-Degrading Bacterium Sphingobium amiense DSM 16289T.</title>
        <authorList>
            <person name="Ootsuka M."/>
            <person name="Nishizawa T."/>
            <person name="Ohta H."/>
        </authorList>
    </citation>
    <scope>NUCLEOTIDE SEQUENCE [LARGE SCALE GENOMIC DNA]</scope>
    <source>
        <strain evidence="6 7">DSM 16289</strain>
    </source>
</reference>
<dbReference type="CDD" id="cd08459">
    <property type="entry name" value="PBP2_DntR_NahR_LinR_like"/>
    <property type="match status" value="1"/>
</dbReference>
<dbReference type="RefSeq" id="WP_066696091.1">
    <property type="nucleotide sequence ID" value="NZ_AP018664.1"/>
</dbReference>
<name>A0A494W9M2_9SPHN</name>
<dbReference type="InterPro" id="IPR036390">
    <property type="entry name" value="WH_DNA-bd_sf"/>
</dbReference>
<dbReference type="GO" id="GO:0003700">
    <property type="term" value="F:DNA-binding transcription factor activity"/>
    <property type="evidence" value="ECO:0007669"/>
    <property type="project" value="InterPro"/>
</dbReference>
<dbReference type="KEGG" id="sami:SAMIE_1033690"/>
<evidence type="ECO:0000256" key="2">
    <source>
        <dbReference type="ARBA" id="ARBA00023015"/>
    </source>
</evidence>
<evidence type="ECO:0000313" key="6">
    <source>
        <dbReference type="EMBL" id="BBD99868.1"/>
    </source>
</evidence>
<keyword evidence="7" id="KW-1185">Reference proteome</keyword>
<comment type="similarity">
    <text evidence="1">Belongs to the LysR transcriptional regulatory family.</text>
</comment>
<feature type="domain" description="HTH lysR-type" evidence="5">
    <location>
        <begin position="6"/>
        <end position="63"/>
    </location>
</feature>
<evidence type="ECO:0000259" key="5">
    <source>
        <dbReference type="PROSITE" id="PS50931"/>
    </source>
</evidence>
<sequence length="329" mass="36474">MNIRDIDLNLLVVFDAIMQTRSVTAAARQLNRAQPTISHSLNRLRQLCGDTLFVRTRAGLEPTPLARSIAIPVGEALALVQRSLSASARFDPATAQATFTLLMSDIGQVGLLPVLVKHVRAVAPGISLIATQLPRELYGEALESGRADLAIGALRHLSNGFYQQRLFDDEYVCVAWKDHPTIGDQVTLEQYIHADHVGIISPGLSEIEIERLLLPPGRSRRIVVRVPHYLAAPALLAGTELLVTIPSKVLQSFNGREHLKLVRLPIEAPKLRVHQYWHERALNDTANKWMRNVVAHLFVDWTGEPRDPRQIARIGLPHPEAILAPESEA</sequence>
<dbReference type="Pfam" id="PF00126">
    <property type="entry name" value="HTH_1"/>
    <property type="match status" value="1"/>
</dbReference>
<dbReference type="GO" id="GO:0003677">
    <property type="term" value="F:DNA binding"/>
    <property type="evidence" value="ECO:0007669"/>
    <property type="project" value="UniProtKB-KW"/>
</dbReference>